<evidence type="ECO:0000256" key="2">
    <source>
        <dbReference type="ARBA" id="ARBA00022475"/>
    </source>
</evidence>
<keyword evidence="12" id="KW-1185">Reference proteome</keyword>
<dbReference type="Proteomes" id="UP000678393">
    <property type="component" value="Unassembled WGS sequence"/>
</dbReference>
<keyword evidence="3 9" id="KW-0812">Transmembrane</keyword>
<evidence type="ECO:0000256" key="7">
    <source>
        <dbReference type="ARBA" id="ARBA00023170"/>
    </source>
</evidence>
<dbReference type="AlphaFoldDB" id="A0A8S3YIY5"/>
<sequence>MEDMIVQQSNHTKEVQVEKRHDYIVSDEVLAQLSFINFVILTGSISSLGVVFNIINIIVFIQLGFKDPLNISLLGLAIADTGSLLPMIWISICNNPLLAQQYSHLNFQGIQHLTAGWPHVCFSRISSLLTAFITLERHLCVALPLKIKSIITPRRRINIVVSIFIISTVGVIPTYFGAGLGPTLNWATNMTTIGLVYYTNGQNIENAAIMFSTFTQLLAFVVVTISTLGLVQTLQQKSKWRQTTSSSSNNTSISNRDQKTVKLVVIISVIFIASYLPISMSLLGMLSYGEFTMVGMYRNLLLAFATVFFCLESFNASVNIFVYLIMSSKYRNKFMSIFNRGKLLKQ</sequence>
<name>A0A8S3YIY5_9EUPU</name>
<evidence type="ECO:0000256" key="3">
    <source>
        <dbReference type="ARBA" id="ARBA00022692"/>
    </source>
</evidence>
<evidence type="ECO:0000256" key="8">
    <source>
        <dbReference type="ARBA" id="ARBA00023224"/>
    </source>
</evidence>
<proteinExistence type="predicted"/>
<gene>
    <name evidence="11" type="ORF">CUNI_LOCUS1033</name>
</gene>
<dbReference type="InterPro" id="IPR000276">
    <property type="entry name" value="GPCR_Rhodpsn"/>
</dbReference>
<feature type="transmembrane region" description="Helical" evidence="9">
    <location>
        <begin position="35"/>
        <end position="61"/>
    </location>
</feature>
<accession>A0A8S3YIY5</accession>
<evidence type="ECO:0000313" key="11">
    <source>
        <dbReference type="EMBL" id="CAG5115475.1"/>
    </source>
</evidence>
<feature type="transmembrane region" description="Helical" evidence="9">
    <location>
        <begin position="73"/>
        <end position="92"/>
    </location>
</feature>
<keyword evidence="6 9" id="KW-0472">Membrane</keyword>
<dbReference type="PANTHER" id="PTHR24228:SF59">
    <property type="entry name" value="NEUROPEPTIDE RECEPTOR 15"/>
    <property type="match status" value="1"/>
</dbReference>
<dbReference type="EMBL" id="CAJHNH020000121">
    <property type="protein sequence ID" value="CAG5115475.1"/>
    <property type="molecule type" value="Genomic_DNA"/>
</dbReference>
<dbReference type="GO" id="GO:0005886">
    <property type="term" value="C:plasma membrane"/>
    <property type="evidence" value="ECO:0007669"/>
    <property type="project" value="UniProtKB-SubCell"/>
</dbReference>
<feature type="transmembrane region" description="Helical" evidence="9">
    <location>
        <begin position="207"/>
        <end position="231"/>
    </location>
</feature>
<comment type="caution">
    <text evidence="11">The sequence shown here is derived from an EMBL/GenBank/DDBJ whole genome shotgun (WGS) entry which is preliminary data.</text>
</comment>
<dbReference type="Gene3D" id="1.20.1070.10">
    <property type="entry name" value="Rhodopsin 7-helix transmembrane proteins"/>
    <property type="match status" value="1"/>
</dbReference>
<dbReference type="PRINTS" id="PR00237">
    <property type="entry name" value="GPCRRHODOPSN"/>
</dbReference>
<dbReference type="PROSITE" id="PS50262">
    <property type="entry name" value="G_PROTEIN_RECEP_F1_2"/>
    <property type="match status" value="1"/>
</dbReference>
<dbReference type="InterPro" id="IPR019427">
    <property type="entry name" value="7TM_GPCR_serpentine_rcpt_Srw"/>
</dbReference>
<keyword evidence="2" id="KW-1003">Cell membrane</keyword>
<evidence type="ECO:0000256" key="1">
    <source>
        <dbReference type="ARBA" id="ARBA00004651"/>
    </source>
</evidence>
<reference evidence="11" key="1">
    <citation type="submission" date="2021-04" db="EMBL/GenBank/DDBJ databases">
        <authorList>
            <consortium name="Molecular Ecology Group"/>
        </authorList>
    </citation>
    <scope>NUCLEOTIDE SEQUENCE</scope>
</reference>
<evidence type="ECO:0000256" key="9">
    <source>
        <dbReference type="SAM" id="Phobius"/>
    </source>
</evidence>
<evidence type="ECO:0000313" key="12">
    <source>
        <dbReference type="Proteomes" id="UP000678393"/>
    </source>
</evidence>
<feature type="transmembrane region" description="Helical" evidence="9">
    <location>
        <begin position="263"/>
        <end position="288"/>
    </location>
</feature>
<dbReference type="InterPro" id="IPR017452">
    <property type="entry name" value="GPCR_Rhodpsn_7TM"/>
</dbReference>
<keyword evidence="7" id="KW-0675">Receptor</keyword>
<organism evidence="11 12">
    <name type="scientific">Candidula unifasciata</name>
    <dbReference type="NCBI Taxonomy" id="100452"/>
    <lineage>
        <taxon>Eukaryota</taxon>
        <taxon>Metazoa</taxon>
        <taxon>Spiralia</taxon>
        <taxon>Lophotrochozoa</taxon>
        <taxon>Mollusca</taxon>
        <taxon>Gastropoda</taxon>
        <taxon>Heterobranchia</taxon>
        <taxon>Euthyneura</taxon>
        <taxon>Panpulmonata</taxon>
        <taxon>Eupulmonata</taxon>
        <taxon>Stylommatophora</taxon>
        <taxon>Helicina</taxon>
        <taxon>Helicoidea</taxon>
        <taxon>Geomitridae</taxon>
        <taxon>Candidula</taxon>
    </lineage>
</organism>
<evidence type="ECO:0000256" key="4">
    <source>
        <dbReference type="ARBA" id="ARBA00022989"/>
    </source>
</evidence>
<evidence type="ECO:0000256" key="6">
    <source>
        <dbReference type="ARBA" id="ARBA00023136"/>
    </source>
</evidence>
<dbReference type="PANTHER" id="PTHR24228">
    <property type="entry name" value="B2 BRADYKININ RECEPTOR/ANGIOTENSIN II RECEPTOR"/>
    <property type="match status" value="1"/>
</dbReference>
<dbReference type="Pfam" id="PF10324">
    <property type="entry name" value="7TM_GPCR_Srw"/>
    <property type="match status" value="1"/>
</dbReference>
<feature type="transmembrane region" description="Helical" evidence="9">
    <location>
        <begin position="300"/>
        <end position="326"/>
    </location>
</feature>
<feature type="domain" description="G-protein coupled receptors family 1 profile" evidence="10">
    <location>
        <begin position="52"/>
        <end position="323"/>
    </location>
</feature>
<keyword evidence="8" id="KW-0807">Transducer</keyword>
<evidence type="ECO:0000256" key="5">
    <source>
        <dbReference type="ARBA" id="ARBA00023040"/>
    </source>
</evidence>
<dbReference type="GO" id="GO:0008528">
    <property type="term" value="F:G protein-coupled peptide receptor activity"/>
    <property type="evidence" value="ECO:0007669"/>
    <property type="project" value="InterPro"/>
</dbReference>
<keyword evidence="5" id="KW-0297">G-protein coupled receptor</keyword>
<dbReference type="SUPFAM" id="SSF81321">
    <property type="entry name" value="Family A G protein-coupled receptor-like"/>
    <property type="match status" value="1"/>
</dbReference>
<evidence type="ECO:0000259" key="10">
    <source>
        <dbReference type="PROSITE" id="PS50262"/>
    </source>
</evidence>
<keyword evidence="4 9" id="KW-1133">Transmembrane helix</keyword>
<protein>
    <recommendedName>
        <fullName evidence="10">G-protein coupled receptors family 1 profile domain-containing protein</fullName>
    </recommendedName>
</protein>
<dbReference type="OrthoDB" id="6158692at2759"/>
<comment type="subcellular location">
    <subcellularLocation>
        <location evidence="1">Cell membrane</location>
        <topology evidence="1">Multi-pass membrane protein</topology>
    </subcellularLocation>
</comment>
<feature type="transmembrane region" description="Helical" evidence="9">
    <location>
        <begin position="157"/>
        <end position="176"/>
    </location>
</feature>